<dbReference type="PANTHER" id="PTHR35789:SF1">
    <property type="entry name" value="SPORE GERMINATION PROTEIN B3"/>
    <property type="match status" value="1"/>
</dbReference>
<dbReference type="Gene3D" id="3.30.300.210">
    <property type="entry name" value="Nutrient germinant receptor protein C, domain 3"/>
    <property type="match status" value="1"/>
</dbReference>
<evidence type="ECO:0000256" key="1">
    <source>
        <dbReference type="ARBA" id="ARBA00004635"/>
    </source>
</evidence>
<keyword evidence="4" id="KW-0732">Signal</keyword>
<dbReference type="GO" id="GO:0016020">
    <property type="term" value="C:membrane"/>
    <property type="evidence" value="ECO:0007669"/>
    <property type="project" value="UniProtKB-SubCell"/>
</dbReference>
<dbReference type="NCBIfam" id="TIGR02887">
    <property type="entry name" value="spore_ger_x_C"/>
    <property type="match status" value="1"/>
</dbReference>
<evidence type="ECO:0000313" key="10">
    <source>
        <dbReference type="EMBL" id="MCR2804472.1"/>
    </source>
</evidence>
<evidence type="ECO:0000259" key="9">
    <source>
        <dbReference type="Pfam" id="PF25198"/>
    </source>
</evidence>
<dbReference type="InterPro" id="IPR057336">
    <property type="entry name" value="GerAC_N"/>
</dbReference>
<dbReference type="EMBL" id="JANIPJ010000007">
    <property type="protein sequence ID" value="MCR2804472.1"/>
    <property type="molecule type" value="Genomic_DNA"/>
</dbReference>
<reference evidence="10" key="1">
    <citation type="submission" date="2022-08" db="EMBL/GenBank/DDBJ databases">
        <title>The genomic sequence of strain Paenibacillus sp. SCIV0701.</title>
        <authorList>
            <person name="Zhao H."/>
        </authorList>
    </citation>
    <scope>NUCLEOTIDE SEQUENCE</scope>
    <source>
        <strain evidence="10">SCIV0701</strain>
    </source>
</reference>
<accession>A0A9X2SB59</accession>
<evidence type="ECO:0000256" key="6">
    <source>
        <dbReference type="ARBA" id="ARBA00023139"/>
    </source>
</evidence>
<keyword evidence="5" id="KW-0472">Membrane</keyword>
<comment type="subcellular location">
    <subcellularLocation>
        <location evidence="1">Membrane</location>
        <topology evidence="1">Lipid-anchor</topology>
    </subcellularLocation>
</comment>
<evidence type="ECO:0000313" key="11">
    <source>
        <dbReference type="Proteomes" id="UP001141950"/>
    </source>
</evidence>
<dbReference type="InterPro" id="IPR038501">
    <property type="entry name" value="Spore_GerAC_C_sf"/>
</dbReference>
<evidence type="ECO:0000259" key="8">
    <source>
        <dbReference type="Pfam" id="PF05504"/>
    </source>
</evidence>
<feature type="domain" description="Spore germination GerAC-like C-terminal" evidence="8">
    <location>
        <begin position="220"/>
        <end position="378"/>
    </location>
</feature>
<keyword evidence="7" id="KW-0449">Lipoprotein</keyword>
<keyword evidence="6" id="KW-0564">Palmitate</keyword>
<dbReference type="GO" id="GO:0009847">
    <property type="term" value="P:spore germination"/>
    <property type="evidence" value="ECO:0007669"/>
    <property type="project" value="InterPro"/>
</dbReference>
<gene>
    <name evidence="10" type="ORF">NQZ67_11350</name>
</gene>
<protein>
    <submittedName>
        <fullName evidence="10">Ger(X)C family spore germination protein</fullName>
    </submittedName>
</protein>
<dbReference type="Proteomes" id="UP001141950">
    <property type="component" value="Unassembled WGS sequence"/>
</dbReference>
<evidence type="ECO:0000256" key="7">
    <source>
        <dbReference type="ARBA" id="ARBA00023288"/>
    </source>
</evidence>
<organism evidence="10 11">
    <name type="scientific">Paenibacillus soyae</name>
    <dbReference type="NCBI Taxonomy" id="2969249"/>
    <lineage>
        <taxon>Bacteria</taxon>
        <taxon>Bacillati</taxon>
        <taxon>Bacillota</taxon>
        <taxon>Bacilli</taxon>
        <taxon>Bacillales</taxon>
        <taxon>Paenibacillaceae</taxon>
        <taxon>Paenibacillus</taxon>
    </lineage>
</organism>
<comment type="caution">
    <text evidence="10">The sequence shown here is derived from an EMBL/GenBank/DDBJ whole genome shotgun (WGS) entry which is preliminary data.</text>
</comment>
<dbReference type="InterPro" id="IPR046953">
    <property type="entry name" value="Spore_GerAC-like_C"/>
</dbReference>
<comment type="similarity">
    <text evidence="2">Belongs to the GerABKC lipoprotein family.</text>
</comment>
<proteinExistence type="inferred from homology"/>
<evidence type="ECO:0000256" key="4">
    <source>
        <dbReference type="ARBA" id="ARBA00022729"/>
    </source>
</evidence>
<dbReference type="PROSITE" id="PS51257">
    <property type="entry name" value="PROKAR_LIPOPROTEIN"/>
    <property type="match status" value="1"/>
</dbReference>
<keyword evidence="3" id="KW-0309">Germination</keyword>
<feature type="domain" description="Spore germination protein N-terminal" evidence="9">
    <location>
        <begin position="24"/>
        <end position="202"/>
    </location>
</feature>
<name>A0A9X2SB59_9BACL</name>
<dbReference type="Pfam" id="PF25198">
    <property type="entry name" value="Spore_GerAC_N"/>
    <property type="match status" value="1"/>
</dbReference>
<dbReference type="PANTHER" id="PTHR35789">
    <property type="entry name" value="SPORE GERMINATION PROTEIN B3"/>
    <property type="match status" value="1"/>
</dbReference>
<dbReference type="Pfam" id="PF05504">
    <property type="entry name" value="Spore_GerAC"/>
    <property type="match status" value="1"/>
</dbReference>
<evidence type="ECO:0000256" key="5">
    <source>
        <dbReference type="ARBA" id="ARBA00023136"/>
    </source>
</evidence>
<evidence type="ECO:0000256" key="3">
    <source>
        <dbReference type="ARBA" id="ARBA00022544"/>
    </source>
</evidence>
<dbReference type="RefSeq" id="WP_257445522.1">
    <property type="nucleotide sequence ID" value="NZ_JANIPJ010000007.1"/>
</dbReference>
<evidence type="ECO:0000256" key="2">
    <source>
        <dbReference type="ARBA" id="ARBA00007886"/>
    </source>
</evidence>
<sequence>MMLRLGRTAIIAVILPFLLTGCWDLKDLQEVNYVRALGFDLQGKEIVVYAQMLDFTAIAKSEGGGKGQQTPAWIGIGRGATLTDAFADLYRTGQLKLFYGHVNAIVLGENLLEKRAKSKEVYELLSRYYEIRYTPWIYGTDQPIDQLLAVSSLFSFSQNVTILHQPQESYKQRSLIHPITMREFNTNLREPGRTTLLPSITINEQSMKRGDKNNSMLEVNGAYIISHEHFRGWVSADNIKGISWVQPETIRAPVNIRSEGEFEASLFLERPKIKIKPRIENGMPAYTMSVSLSGNITEMIKPLAESEIVRKAEEQIKLEIVDTFQEGLKRNADLLQLEQALYRQNVREWKKLSSNGLAETKAGSLKEVEVSVKIARTGKTKIRKLGSL</sequence>
<keyword evidence="11" id="KW-1185">Reference proteome</keyword>
<dbReference type="InterPro" id="IPR008844">
    <property type="entry name" value="Spore_GerAC-like"/>
</dbReference>
<dbReference type="AlphaFoldDB" id="A0A9X2SB59"/>